<keyword evidence="1" id="KW-0378">Hydrolase</keyword>
<dbReference type="InterPro" id="IPR015277">
    <property type="entry name" value="Restrct_endonuc_II_AvaI/BsoBI"/>
</dbReference>
<sequence length="318" mass="34977">MNNIHITASTDLVTTPAARRSGFLEYALRRNKESIPFIDRAKALKAVLEVHTQSPNDLLTLINIRESLLEASGISVKAKAHLTESDKLGLLNDFIEKILLPSGKAYIDEVVYRYLLTSGDALGGKMRNIVGSIAKEKLTRFIISQLQIADTQFSYLDKKLRSTPGEQLGVEDIDTIKAIRWSNKNNQQRILIFDTNVPPVKKNIDIVLLNDAIVTDAPKIQDLKKLLETTVHYLAIGELKGGIDPAGADEHWKTANSALGRARTAFAGKLPLLFVGAAIEQAMAGEIFSQYQAGELANCANLTSDDQLAALCEWLVRL</sequence>
<dbReference type="REBASE" id="965853">
    <property type="entry name" value="TpuGKL02ORF3860P"/>
</dbReference>
<dbReference type="Pfam" id="PF09194">
    <property type="entry name" value="Endonuc-BsobI"/>
    <property type="match status" value="1"/>
</dbReference>
<gene>
    <name evidence="1" type="ORF">QJT81_03855</name>
</gene>
<proteinExistence type="predicted"/>
<dbReference type="EMBL" id="CP124756">
    <property type="protein sequence ID" value="WGZ95135.1"/>
    <property type="molecule type" value="Genomic_DNA"/>
</dbReference>
<dbReference type="Gene3D" id="3.40.91.10">
    <property type="match status" value="1"/>
</dbReference>
<dbReference type="InterPro" id="IPR011335">
    <property type="entry name" value="Restrct_endonuc-II-like"/>
</dbReference>
<dbReference type="GO" id="GO:0009036">
    <property type="term" value="F:type II site-specific deoxyribonuclease activity"/>
    <property type="evidence" value="ECO:0007669"/>
    <property type="project" value="InterPro"/>
</dbReference>
<dbReference type="GO" id="GO:0009307">
    <property type="term" value="P:DNA restriction-modification system"/>
    <property type="evidence" value="ECO:0007669"/>
    <property type="project" value="InterPro"/>
</dbReference>
<dbReference type="SUPFAM" id="SSF52980">
    <property type="entry name" value="Restriction endonuclease-like"/>
    <property type="match status" value="1"/>
</dbReference>
<organism evidence="1">
    <name type="scientific">Candidatus Thiothrix putei</name>
    <dbReference type="NCBI Taxonomy" id="3080811"/>
    <lineage>
        <taxon>Bacteria</taxon>
        <taxon>Pseudomonadati</taxon>
        <taxon>Pseudomonadota</taxon>
        <taxon>Gammaproteobacteria</taxon>
        <taxon>Thiotrichales</taxon>
        <taxon>Thiotrichaceae</taxon>
        <taxon>Thiothrix</taxon>
    </lineage>
</organism>
<evidence type="ECO:0000313" key="1">
    <source>
        <dbReference type="EMBL" id="WGZ95135.1"/>
    </source>
</evidence>
<accession>A0AA95HDV1</accession>
<dbReference type="CDD" id="cd22315">
    <property type="entry name" value="BsoBI-like"/>
    <property type="match status" value="1"/>
</dbReference>
<dbReference type="AlphaFoldDB" id="A0AA95HDV1"/>
<dbReference type="Proteomes" id="UP001301326">
    <property type="component" value="Chromosome"/>
</dbReference>
<dbReference type="KEGG" id="tput:QJT81_03855"/>
<protein>
    <submittedName>
        <fullName evidence="1">AvaI/BsoBI family type II restriction endonuclease</fullName>
    </submittedName>
</protein>
<dbReference type="InterPro" id="IPR043091">
    <property type="entry name" value="Restr_endonucII_AvaI/BsoBI_hel"/>
</dbReference>
<dbReference type="Gene3D" id="1.10.238.90">
    <property type="entry name" value="Restriction endonuclease BsobI, helical domain"/>
    <property type="match status" value="1"/>
</dbReference>
<keyword evidence="1" id="KW-0540">Nuclease</keyword>
<reference evidence="1" key="1">
    <citation type="journal article" date="2023" name="Int. J. Mol. Sci.">
        <title>Metagenomics Revealed a New Genus 'Candidatus Thiocaldithrix dubininis' gen. nov., sp. nov. and a New Species 'Candidatus Thiothrix putei' sp. nov. in the Family Thiotrichaceae, Some Members of Which Have Traits of Both Na+- and H+-Motive Energetics.</title>
        <authorList>
            <person name="Ravin N.V."/>
            <person name="Muntyan M.S."/>
            <person name="Smolyakov D.D."/>
            <person name="Rudenko T.S."/>
            <person name="Beletsky A.V."/>
            <person name="Mardanov A.V."/>
            <person name="Grabovich M.Y."/>
        </authorList>
    </citation>
    <scope>NUCLEOTIDE SEQUENCE</scope>
    <source>
        <strain evidence="1">GKL-02</strain>
    </source>
</reference>
<name>A0AA95HDV1_9GAMM</name>
<dbReference type="GO" id="GO:0003677">
    <property type="term" value="F:DNA binding"/>
    <property type="evidence" value="ECO:0007669"/>
    <property type="project" value="InterPro"/>
</dbReference>
<reference evidence="1" key="2">
    <citation type="submission" date="2023-04" db="EMBL/GenBank/DDBJ databases">
        <authorList>
            <person name="Beletskiy A.V."/>
            <person name="Mardanov A.V."/>
            <person name="Ravin N.V."/>
        </authorList>
    </citation>
    <scope>NUCLEOTIDE SEQUENCE</scope>
    <source>
        <strain evidence="1">GKL-02</strain>
    </source>
</reference>
<keyword evidence="1" id="KW-0255">Endonuclease</keyword>